<evidence type="ECO:0000256" key="2">
    <source>
        <dbReference type="ARBA" id="ARBA00022729"/>
    </source>
</evidence>
<feature type="chain" id="PRO_5023083427" evidence="6">
    <location>
        <begin position="24"/>
        <end position="326"/>
    </location>
</feature>
<proteinExistence type="predicted"/>
<sequence length="326" mass="34380">MSRIGFPVAAILCGLGLGGCAAAGSSLDPMSTPATLMPSTKTGVALESLPRPRQKLDVAVYSFPDLTGQNKPNENFAEYSRALTQGGAQLLTDVLTRAGNGNWFSVVERTDLQSLLQERQIIQNTRAAVYGAKAGGIPPLRFAGVLLDGGVIGYDSNETTGGVGANYLGIGGNTQYRKDIVTVSLRAVSVSTGRVLASVSTTKTIYSVQVQGSAFRFVGVDQLLQIEGGVTRNAPTTLGVQEGIQLAVYSLIFEGVKNGLWEFEDAAAGAAFMRYLEQHQRAMTYKLDANGRPIAPVIDPPVVSAAQPAVEAESRPAMIKDKPTNS</sequence>
<reference evidence="7 8" key="1">
    <citation type="submission" date="2019-07" db="EMBL/GenBank/DDBJ databases">
        <title>The Draft Genome Sequence of Rhizobium tropici SARCC-755 Associated with Superior Nodulation on Pigeonpea (Cajanus cajan (L.) Millsp.).</title>
        <authorList>
            <person name="Bopape F.L."/>
            <person name="Hassen A.I."/>
            <person name="Swanevelder Z.H."/>
            <person name="Gwata E.T."/>
        </authorList>
    </citation>
    <scope>NUCLEOTIDE SEQUENCE [LARGE SCALE GENOMIC DNA]</scope>
    <source>
        <strain evidence="7 8">SARCC-755</strain>
    </source>
</reference>
<comment type="caution">
    <text evidence="7">The sequence shown here is derived from an EMBL/GenBank/DDBJ whole genome shotgun (WGS) entry which is preliminary data.</text>
</comment>
<dbReference type="Proteomes" id="UP000323608">
    <property type="component" value="Unassembled WGS sequence"/>
</dbReference>
<keyword evidence="1" id="KW-1003">Cell membrane</keyword>
<accession>A0A5B0WCV5</accession>
<dbReference type="InterPro" id="IPR005534">
    <property type="entry name" value="Curli_assmbl/transp-comp_CsgG"/>
</dbReference>
<dbReference type="OrthoDB" id="1110708at2"/>
<evidence type="ECO:0000256" key="4">
    <source>
        <dbReference type="ARBA" id="ARBA00023139"/>
    </source>
</evidence>
<dbReference type="Gene3D" id="3.40.50.10610">
    <property type="entry name" value="ABC-type transport auxiliary lipoprotein component"/>
    <property type="match status" value="2"/>
</dbReference>
<organism evidence="7 8">
    <name type="scientific">Rhizobium tropici</name>
    <dbReference type="NCBI Taxonomy" id="398"/>
    <lineage>
        <taxon>Bacteria</taxon>
        <taxon>Pseudomonadati</taxon>
        <taxon>Pseudomonadota</taxon>
        <taxon>Alphaproteobacteria</taxon>
        <taxon>Hyphomicrobiales</taxon>
        <taxon>Rhizobiaceae</taxon>
        <taxon>Rhizobium/Agrobacterium group</taxon>
        <taxon>Rhizobium</taxon>
    </lineage>
</organism>
<dbReference type="AlphaFoldDB" id="A0A5B0WCV5"/>
<evidence type="ECO:0000256" key="5">
    <source>
        <dbReference type="ARBA" id="ARBA00023288"/>
    </source>
</evidence>
<dbReference type="GO" id="GO:0030288">
    <property type="term" value="C:outer membrane-bounded periplasmic space"/>
    <property type="evidence" value="ECO:0007669"/>
    <property type="project" value="InterPro"/>
</dbReference>
<name>A0A5B0WCV5_RHITR</name>
<evidence type="ECO:0000256" key="3">
    <source>
        <dbReference type="ARBA" id="ARBA00023136"/>
    </source>
</evidence>
<dbReference type="PANTHER" id="PTHR41164:SF1">
    <property type="entry name" value="CURLI PRODUCTION ASSEMBLY_TRANSPORT COMPONENT CSGG"/>
    <property type="match status" value="1"/>
</dbReference>
<dbReference type="PROSITE" id="PS51257">
    <property type="entry name" value="PROKAR_LIPOPROTEIN"/>
    <property type="match status" value="1"/>
</dbReference>
<dbReference type="EMBL" id="VNIP01000004">
    <property type="protein sequence ID" value="KAA1183719.1"/>
    <property type="molecule type" value="Genomic_DNA"/>
</dbReference>
<evidence type="ECO:0000313" key="8">
    <source>
        <dbReference type="Proteomes" id="UP000323608"/>
    </source>
</evidence>
<keyword evidence="2 6" id="KW-0732">Signal</keyword>
<dbReference type="PANTHER" id="PTHR41164">
    <property type="entry name" value="CURLI PRODUCTION ASSEMBLY/TRANSPORT COMPONENT CSGG"/>
    <property type="match status" value="1"/>
</dbReference>
<dbReference type="Pfam" id="PF03783">
    <property type="entry name" value="CsgG"/>
    <property type="match status" value="1"/>
</dbReference>
<evidence type="ECO:0000313" key="7">
    <source>
        <dbReference type="EMBL" id="KAA1183719.1"/>
    </source>
</evidence>
<feature type="signal peptide" evidence="6">
    <location>
        <begin position="1"/>
        <end position="23"/>
    </location>
</feature>
<gene>
    <name evidence="7" type="ORF">FP026_06715</name>
</gene>
<keyword evidence="4" id="KW-0564">Palmitate</keyword>
<evidence type="ECO:0000256" key="1">
    <source>
        <dbReference type="ARBA" id="ARBA00022475"/>
    </source>
</evidence>
<evidence type="ECO:0000256" key="6">
    <source>
        <dbReference type="SAM" id="SignalP"/>
    </source>
</evidence>
<protein>
    <submittedName>
        <fullName evidence="7">Curli production assembly protein CsgG</fullName>
    </submittedName>
</protein>
<keyword evidence="3" id="KW-0472">Membrane</keyword>
<keyword evidence="5" id="KW-0449">Lipoprotein</keyword>